<comment type="caution">
    <text evidence="1">The sequence shown here is derived from an EMBL/GenBank/DDBJ whole genome shotgun (WGS) entry which is preliminary data.</text>
</comment>
<dbReference type="Proteomes" id="UP001492380">
    <property type="component" value="Unassembled WGS sequence"/>
</dbReference>
<dbReference type="InterPro" id="IPR053275">
    <property type="entry name" value="Agnestin_monoxygenase"/>
</dbReference>
<dbReference type="PANTHER" id="PTHR38688">
    <property type="entry name" value="PYR_REDOX_2 DOMAIN-CONTAINING PROTEIN"/>
    <property type="match status" value="1"/>
</dbReference>
<accession>A0ABR1YWT9</accession>
<evidence type="ECO:0000313" key="2">
    <source>
        <dbReference type="Proteomes" id="UP001492380"/>
    </source>
</evidence>
<dbReference type="PANTHER" id="PTHR38688:SF1">
    <property type="entry name" value="FAD_NAD(P)-BINDING DOMAIN-CONTAINING PROTEIN"/>
    <property type="match status" value="1"/>
</dbReference>
<organism evidence="1 2">
    <name type="scientific">Phyllosticta capitalensis</name>
    <dbReference type="NCBI Taxonomy" id="121624"/>
    <lineage>
        <taxon>Eukaryota</taxon>
        <taxon>Fungi</taxon>
        <taxon>Dikarya</taxon>
        <taxon>Ascomycota</taxon>
        <taxon>Pezizomycotina</taxon>
        <taxon>Dothideomycetes</taxon>
        <taxon>Dothideomycetes incertae sedis</taxon>
        <taxon>Botryosphaeriales</taxon>
        <taxon>Phyllostictaceae</taxon>
        <taxon>Phyllosticta</taxon>
    </lineage>
</organism>
<evidence type="ECO:0000313" key="1">
    <source>
        <dbReference type="EMBL" id="KAK8240423.1"/>
    </source>
</evidence>
<protein>
    <submittedName>
        <fullName evidence="1">Pyridine nucleotide-disulfide oxidoreductase-domain-containing protein</fullName>
    </submittedName>
</protein>
<sequence length="507" mass="55013">MDHTLLSIRVGRAHFLSASHEPTPARPASCLPACACTNEAMTVATMFRIRAPVRQARRTLNFAILVQNSTIMSRRESYATAAAAASSRTPYGAVVVGGGPAGITVVGNLLEQRQQKLLWVDPAFRAGRVNAAYREVPSNTAVALFLQFAQAVEPFQKIIDSTPEPNAVSVLRNLPQDKGCELSKAADMCLMLSKGLAGHPEVNQQLGKVTAATFDKTSNQWTVSLENAPSPVVASNVVLCTGSSPISSPLPIMEKMQDLKINAIHLDLALAPSKLQKAFNPSSPATVAVIGASHSAILVLRNLYNLASTSHPSLQIKWFTRNKLRYAEKKDGWILRDNTGLKGEAAEWARQNLEENGIFEKSPVSRHIKKIWTEKGKEDATYQVELPGCTHMVQAIGYKQDPIPDLTITEGPGAPAEPLTVVYEPLSGRFVKSVPIGSAAVSTSSTASATTAQSADDYMEFVPGLFGAGIAYPERVTDPYGNVEYAVGFWKFMRFLKRAVPEWVRQR</sequence>
<dbReference type="SUPFAM" id="SSF51905">
    <property type="entry name" value="FAD/NAD(P)-binding domain"/>
    <property type="match status" value="1"/>
</dbReference>
<keyword evidence="2" id="KW-1185">Reference proteome</keyword>
<dbReference type="EMBL" id="JBBWRZ010000003">
    <property type="protein sequence ID" value="KAK8240423.1"/>
    <property type="molecule type" value="Genomic_DNA"/>
</dbReference>
<dbReference type="InterPro" id="IPR036188">
    <property type="entry name" value="FAD/NAD-bd_sf"/>
</dbReference>
<name>A0ABR1YWT9_9PEZI</name>
<proteinExistence type="predicted"/>
<gene>
    <name evidence="1" type="ORF">HDK90DRAFT_479703</name>
</gene>
<dbReference type="Gene3D" id="3.50.50.60">
    <property type="entry name" value="FAD/NAD(P)-binding domain"/>
    <property type="match status" value="1"/>
</dbReference>
<reference evidence="1 2" key="1">
    <citation type="submission" date="2024-04" db="EMBL/GenBank/DDBJ databases">
        <title>Phyllosticta paracitricarpa is synonymous to the EU quarantine fungus P. citricarpa based on phylogenomic analyses.</title>
        <authorList>
            <consortium name="Lawrence Berkeley National Laboratory"/>
            <person name="Van Ingen-Buijs V.A."/>
            <person name="Van Westerhoven A.C."/>
            <person name="Haridas S."/>
            <person name="Skiadas P."/>
            <person name="Martin F."/>
            <person name="Groenewald J.Z."/>
            <person name="Crous P.W."/>
            <person name="Seidl M.F."/>
        </authorList>
    </citation>
    <scope>NUCLEOTIDE SEQUENCE [LARGE SCALE GENOMIC DNA]</scope>
    <source>
        <strain evidence="1 2">CBS 123374</strain>
    </source>
</reference>